<evidence type="ECO:0000256" key="8">
    <source>
        <dbReference type="RuleBase" id="RU361238"/>
    </source>
</evidence>
<sequence>MSHQTSMPALACNMSDVPYPSIFGAEIIDISANLVQNFSQDVYHQLYYNHPSITVRNVDFCNITVTYTHPGHNDTINVETWLPTSTWNGRLQALGGGGWVAGRFVLTDVGMAGAVGEGYVATTTDAGVGSSFLPDSWALTSPGNVNLYALQDFASVALHDQALINKALVKSFYGRPADYSYWSGCSQGGRQGFMLAQRYPDAYDGIAAAAPALNWAQFFPAATWAQVMMSITGQYPSNEAAVSIANLTWTGPRKSNGDFLWHGVNYQARLTGSGASVNTTSDIGYAGLGDAWLKYFVKKDPGWDYTEIESVDEYVRLFHAGVQEYESIIGTSDPDLSAFRDTGGKILTYHGLADGLIPTKGTEDYYNRVKNTVSDVDDFFRYFEVPGLAHCSGGSGGQPTSTFRALVDWVEKGIAPETLPIEFKDKNDTHNERILCPYPERAQLKEKSLDATKRESWVCAL</sequence>
<dbReference type="Gene3D" id="3.40.50.1820">
    <property type="entry name" value="alpha/beta hydrolase"/>
    <property type="match status" value="1"/>
</dbReference>
<keyword evidence="3" id="KW-0479">Metal-binding</keyword>
<keyword evidence="5 8" id="KW-0378">Hydrolase</keyword>
<accession>A0ABR3QRJ6</accession>
<gene>
    <name evidence="9" type="ORF">SLS59_008579</name>
</gene>
<dbReference type="InterPro" id="IPR011118">
    <property type="entry name" value="Tannase/feruloyl_esterase"/>
</dbReference>
<dbReference type="Proteomes" id="UP001521222">
    <property type="component" value="Unassembled WGS sequence"/>
</dbReference>
<evidence type="ECO:0000256" key="7">
    <source>
        <dbReference type="ARBA" id="ARBA00023157"/>
    </source>
</evidence>
<dbReference type="EMBL" id="JAKIXB020000034">
    <property type="protein sequence ID" value="KAL1594767.1"/>
    <property type="molecule type" value="Genomic_DNA"/>
</dbReference>
<comment type="similarity">
    <text evidence="1 8">Belongs to the tannase family.</text>
</comment>
<keyword evidence="7" id="KW-1015">Disulfide bond</keyword>
<evidence type="ECO:0000313" key="9">
    <source>
        <dbReference type="EMBL" id="KAL1594767.1"/>
    </source>
</evidence>
<organism evidence="9 10">
    <name type="scientific">Nothophoma quercina</name>
    <dbReference type="NCBI Taxonomy" id="749835"/>
    <lineage>
        <taxon>Eukaryota</taxon>
        <taxon>Fungi</taxon>
        <taxon>Dikarya</taxon>
        <taxon>Ascomycota</taxon>
        <taxon>Pezizomycotina</taxon>
        <taxon>Dothideomycetes</taxon>
        <taxon>Pleosporomycetidae</taxon>
        <taxon>Pleosporales</taxon>
        <taxon>Pleosporineae</taxon>
        <taxon>Didymellaceae</taxon>
        <taxon>Nothophoma</taxon>
    </lineage>
</organism>
<evidence type="ECO:0000256" key="6">
    <source>
        <dbReference type="ARBA" id="ARBA00022837"/>
    </source>
</evidence>
<keyword evidence="2" id="KW-0719">Serine esterase</keyword>
<comment type="caution">
    <text evidence="9">The sequence shown here is derived from an EMBL/GenBank/DDBJ whole genome shotgun (WGS) entry which is preliminary data.</text>
</comment>
<dbReference type="PANTHER" id="PTHR33938">
    <property type="entry name" value="FERULOYL ESTERASE B-RELATED"/>
    <property type="match status" value="1"/>
</dbReference>
<dbReference type="EC" id="3.1.1.-" evidence="8"/>
<evidence type="ECO:0000256" key="3">
    <source>
        <dbReference type="ARBA" id="ARBA00022723"/>
    </source>
</evidence>
<evidence type="ECO:0000256" key="1">
    <source>
        <dbReference type="ARBA" id="ARBA00006249"/>
    </source>
</evidence>
<evidence type="ECO:0000313" key="10">
    <source>
        <dbReference type="Proteomes" id="UP001521222"/>
    </source>
</evidence>
<keyword evidence="6" id="KW-0106">Calcium</keyword>
<evidence type="ECO:0000256" key="2">
    <source>
        <dbReference type="ARBA" id="ARBA00022487"/>
    </source>
</evidence>
<keyword evidence="4" id="KW-0732">Signal</keyword>
<dbReference type="InterPro" id="IPR029058">
    <property type="entry name" value="AB_hydrolase_fold"/>
</dbReference>
<evidence type="ECO:0000256" key="5">
    <source>
        <dbReference type="ARBA" id="ARBA00022801"/>
    </source>
</evidence>
<reference evidence="9 10" key="1">
    <citation type="submission" date="2024-02" db="EMBL/GenBank/DDBJ databases">
        <title>De novo assembly and annotation of 12 fungi associated with fruit tree decline syndrome in Ontario, Canada.</title>
        <authorList>
            <person name="Sulman M."/>
            <person name="Ellouze W."/>
            <person name="Ilyukhin E."/>
        </authorList>
    </citation>
    <scope>NUCLEOTIDE SEQUENCE [LARGE SCALE GENOMIC DNA]</scope>
    <source>
        <strain evidence="9 10">M97-236</strain>
    </source>
</reference>
<evidence type="ECO:0000256" key="4">
    <source>
        <dbReference type="ARBA" id="ARBA00022729"/>
    </source>
</evidence>
<proteinExistence type="inferred from homology"/>
<keyword evidence="10" id="KW-1185">Reference proteome</keyword>
<name>A0ABR3QRJ6_9PLEO</name>
<dbReference type="Pfam" id="PF07519">
    <property type="entry name" value="Tannase"/>
    <property type="match status" value="2"/>
</dbReference>
<dbReference type="SUPFAM" id="SSF53474">
    <property type="entry name" value="alpha/beta-Hydrolases"/>
    <property type="match status" value="1"/>
</dbReference>
<protein>
    <recommendedName>
        <fullName evidence="8">Carboxylic ester hydrolase</fullName>
        <ecNumber evidence="8">3.1.1.-</ecNumber>
    </recommendedName>
</protein>
<dbReference type="PANTHER" id="PTHR33938:SF13">
    <property type="entry name" value="CARBOXYLIC ESTER HYDROLASE"/>
    <property type="match status" value="1"/>
</dbReference>